<comment type="cofactor">
    <cofactor evidence="1">
        <name>FAD</name>
        <dbReference type="ChEBI" id="CHEBI:57692"/>
    </cofactor>
</comment>
<dbReference type="Gene3D" id="3.40.462.20">
    <property type="match status" value="1"/>
</dbReference>
<evidence type="ECO:0000256" key="1">
    <source>
        <dbReference type="ARBA" id="ARBA00001974"/>
    </source>
</evidence>
<dbReference type="Pfam" id="PF01565">
    <property type="entry name" value="FAD_binding_4"/>
    <property type="match status" value="1"/>
</dbReference>
<gene>
    <name evidence="7" type="ORF">GCM10009836_10910</name>
</gene>
<dbReference type="Proteomes" id="UP001500449">
    <property type="component" value="Unassembled WGS sequence"/>
</dbReference>
<protein>
    <submittedName>
        <fullName evidence="7">FAD-binding oxidoreductase</fullName>
    </submittedName>
</protein>
<keyword evidence="3" id="KW-0285">Flavoprotein</keyword>
<organism evidence="7 8">
    <name type="scientific">Pseudonocardia ailaonensis</name>
    <dbReference type="NCBI Taxonomy" id="367279"/>
    <lineage>
        <taxon>Bacteria</taxon>
        <taxon>Bacillati</taxon>
        <taxon>Actinomycetota</taxon>
        <taxon>Actinomycetes</taxon>
        <taxon>Pseudonocardiales</taxon>
        <taxon>Pseudonocardiaceae</taxon>
        <taxon>Pseudonocardia</taxon>
    </lineage>
</organism>
<dbReference type="EMBL" id="BAAAQK010000003">
    <property type="protein sequence ID" value="GAA1834484.1"/>
    <property type="molecule type" value="Genomic_DNA"/>
</dbReference>
<dbReference type="SUPFAM" id="SSF56176">
    <property type="entry name" value="FAD-binding/transporter-associated domain-like"/>
    <property type="match status" value="1"/>
</dbReference>
<dbReference type="PANTHER" id="PTHR42973">
    <property type="entry name" value="BINDING OXIDOREDUCTASE, PUTATIVE (AFU_ORTHOLOGUE AFUA_1G17690)-RELATED"/>
    <property type="match status" value="1"/>
</dbReference>
<evidence type="ECO:0000313" key="7">
    <source>
        <dbReference type="EMBL" id="GAA1834484.1"/>
    </source>
</evidence>
<dbReference type="PROSITE" id="PS51387">
    <property type="entry name" value="FAD_PCMH"/>
    <property type="match status" value="1"/>
</dbReference>
<dbReference type="InterPro" id="IPR016166">
    <property type="entry name" value="FAD-bd_PCMH"/>
</dbReference>
<evidence type="ECO:0000313" key="8">
    <source>
        <dbReference type="Proteomes" id="UP001500449"/>
    </source>
</evidence>
<dbReference type="InterPro" id="IPR006094">
    <property type="entry name" value="Oxid_FAD_bind_N"/>
</dbReference>
<feature type="domain" description="FAD-binding PCMH-type" evidence="6">
    <location>
        <begin position="42"/>
        <end position="214"/>
    </location>
</feature>
<dbReference type="RefSeq" id="WP_344412964.1">
    <property type="nucleotide sequence ID" value="NZ_BAAAQK010000003.1"/>
</dbReference>
<comment type="caution">
    <text evidence="7">The sequence shown here is derived from an EMBL/GenBank/DDBJ whole genome shotgun (WGS) entry which is preliminary data.</text>
</comment>
<reference evidence="7 8" key="1">
    <citation type="journal article" date="2019" name="Int. J. Syst. Evol. Microbiol.">
        <title>The Global Catalogue of Microorganisms (GCM) 10K type strain sequencing project: providing services to taxonomists for standard genome sequencing and annotation.</title>
        <authorList>
            <consortium name="The Broad Institute Genomics Platform"/>
            <consortium name="The Broad Institute Genome Sequencing Center for Infectious Disease"/>
            <person name="Wu L."/>
            <person name="Ma J."/>
        </authorList>
    </citation>
    <scope>NUCLEOTIDE SEQUENCE [LARGE SCALE GENOMIC DNA]</scope>
    <source>
        <strain evidence="7 8">JCM 16009</strain>
    </source>
</reference>
<dbReference type="PANTHER" id="PTHR42973:SF39">
    <property type="entry name" value="FAD-BINDING PCMH-TYPE DOMAIN-CONTAINING PROTEIN"/>
    <property type="match status" value="1"/>
</dbReference>
<name>A0ABN2MPT8_9PSEU</name>
<keyword evidence="8" id="KW-1185">Reference proteome</keyword>
<dbReference type="InterPro" id="IPR016167">
    <property type="entry name" value="FAD-bd_PCMH_sub1"/>
</dbReference>
<dbReference type="InterPro" id="IPR016169">
    <property type="entry name" value="FAD-bd_PCMH_sub2"/>
</dbReference>
<comment type="similarity">
    <text evidence="2">Belongs to the oxygen-dependent FAD-linked oxidoreductase family.</text>
</comment>
<dbReference type="Gene3D" id="3.30.465.10">
    <property type="match status" value="1"/>
</dbReference>
<evidence type="ECO:0000256" key="2">
    <source>
        <dbReference type="ARBA" id="ARBA00005466"/>
    </source>
</evidence>
<sequence>MTAMIDSLTPADLPALAAAVAGPVLQPGDEGYATEVAAFNTAHVPAAAVVVGATCTADVVAAVRFARATGRRVAVQATGHGLTGELFGTVLVTTKRMDGVAVDPLNRRARVAAGVRWSAVVEAAAPHGLAPLNGSSSNVGVVGYTTGGGLGPMARRYGFAADHVRRFTIVTADGAAREVSENSRGDDADLFWAVRGGKGNFGIVTEMEFDLVPVARFFGGAVFFGADDARTVLHAWREWAPTLPEETGTSVAMLRLPPDPALPEPLRGRFVVAVRFTHLGPAEEGEALLAPMRAAAGPIMDTVGELPYAAIDAVHMDPVAPMPVWDRGCAVSALPAAAVDALLAAAGPEVQVPLAMVELRLLGGAIRREPEVPNAVAGRGAAFSVFTVGVLAGPPIEVVAACAAAVVESVDEWNCGALVNLLGQAGPARVGALWGDEDRARLLAIARRLDPAGTFATNVVIG</sequence>
<proteinExistence type="inferred from homology"/>
<keyword evidence="5" id="KW-0560">Oxidoreductase</keyword>
<dbReference type="InterPro" id="IPR036318">
    <property type="entry name" value="FAD-bd_PCMH-like_sf"/>
</dbReference>
<evidence type="ECO:0000256" key="4">
    <source>
        <dbReference type="ARBA" id="ARBA00022827"/>
    </source>
</evidence>
<evidence type="ECO:0000256" key="5">
    <source>
        <dbReference type="ARBA" id="ARBA00023002"/>
    </source>
</evidence>
<keyword evidence="4" id="KW-0274">FAD</keyword>
<dbReference type="Gene3D" id="3.30.43.10">
    <property type="entry name" value="Uridine Diphospho-n-acetylenolpyruvylglucosamine Reductase, domain 2"/>
    <property type="match status" value="1"/>
</dbReference>
<evidence type="ECO:0000256" key="3">
    <source>
        <dbReference type="ARBA" id="ARBA00022630"/>
    </source>
</evidence>
<evidence type="ECO:0000259" key="6">
    <source>
        <dbReference type="PROSITE" id="PS51387"/>
    </source>
</evidence>
<dbReference type="InterPro" id="IPR050416">
    <property type="entry name" value="FAD-linked_Oxidoreductase"/>
</dbReference>
<accession>A0ABN2MPT8</accession>